<dbReference type="PANTHER" id="PTHR47204:SF1">
    <property type="entry name" value="RIBONUCLEASE H2 SUBUNIT C"/>
    <property type="match status" value="1"/>
</dbReference>
<evidence type="ECO:0000256" key="1">
    <source>
        <dbReference type="SAM" id="MobiDB-lite"/>
    </source>
</evidence>
<proteinExistence type="predicted"/>
<dbReference type="VEuPathDB" id="FungiDB:PSHT_11453"/>
<gene>
    <name evidence="2" type="ORF">PSTT_03781</name>
</gene>
<dbReference type="Pfam" id="PF08615">
    <property type="entry name" value="RNase_H2_suC"/>
    <property type="match status" value="1"/>
</dbReference>
<dbReference type="Gene3D" id="2.40.128.680">
    <property type="match status" value="1"/>
</dbReference>
<sequence length="262" mass="29259">MSSSIIKLEQTHQDDDGGFDKLDLMPFSIDYHGPAEISKYFITKPIIANQTYEASFRGRYLHGTQLTLPLGYSGLVLSSSKDNSELVSPTITTTTTTSIVRGRGRGRARARAGRGRKLGQAGGNRVAVTRNQAKRKISESTGFLDSDEEEDDDKKLKTGSSAQDPILTEPSHSLINHQQQQQDEQIKPTIITEPSVQEPTNTDPDQKTILKSVGRFDRFTIWNPDHQLDLSQDVYARAITEWIDYLISLVIPPSLSFHPELF</sequence>
<organism evidence="2 3">
    <name type="scientific">Puccinia striiformis</name>
    <dbReference type="NCBI Taxonomy" id="27350"/>
    <lineage>
        <taxon>Eukaryota</taxon>
        <taxon>Fungi</taxon>
        <taxon>Dikarya</taxon>
        <taxon>Basidiomycota</taxon>
        <taxon>Pucciniomycotina</taxon>
        <taxon>Pucciniomycetes</taxon>
        <taxon>Pucciniales</taxon>
        <taxon>Pucciniaceae</taxon>
        <taxon>Puccinia</taxon>
    </lineage>
</organism>
<name>A0A2S4VUX2_9BASI</name>
<accession>A0A2S4VUX2</accession>
<comment type="caution">
    <text evidence="2">The sequence shown here is derived from an EMBL/GenBank/DDBJ whole genome shotgun (WGS) entry which is preliminary data.</text>
</comment>
<evidence type="ECO:0000313" key="2">
    <source>
        <dbReference type="EMBL" id="POW13321.1"/>
    </source>
</evidence>
<dbReference type="CDD" id="cd09271">
    <property type="entry name" value="RNase_H2-C"/>
    <property type="match status" value="1"/>
</dbReference>
<dbReference type="PANTHER" id="PTHR47204">
    <property type="entry name" value="OS02G0168900 PROTEIN"/>
    <property type="match status" value="1"/>
</dbReference>
<dbReference type="Proteomes" id="UP000239156">
    <property type="component" value="Unassembled WGS sequence"/>
</dbReference>
<evidence type="ECO:0000313" key="3">
    <source>
        <dbReference type="Proteomes" id="UP000239156"/>
    </source>
</evidence>
<dbReference type="GO" id="GO:0006401">
    <property type="term" value="P:RNA catabolic process"/>
    <property type="evidence" value="ECO:0007669"/>
    <property type="project" value="InterPro"/>
</dbReference>
<feature type="region of interest" description="Disordered" evidence="1">
    <location>
        <begin position="99"/>
        <end position="166"/>
    </location>
</feature>
<protein>
    <submittedName>
        <fullName evidence="2">Uncharacterized protein</fullName>
    </submittedName>
</protein>
<dbReference type="VEuPathDB" id="FungiDB:PSTT_03781"/>
<reference evidence="2" key="1">
    <citation type="submission" date="2017-12" db="EMBL/GenBank/DDBJ databases">
        <title>Gene loss provides genomic basis for host adaptation in cereal stripe rust fungi.</title>
        <authorList>
            <person name="Xia C."/>
        </authorList>
    </citation>
    <scope>NUCLEOTIDE SEQUENCE [LARGE SCALE GENOMIC DNA]</scope>
    <source>
        <strain evidence="2">93-210</strain>
    </source>
</reference>
<feature type="compositionally biased region" description="Basic residues" evidence="1">
    <location>
        <begin position="102"/>
        <end position="117"/>
    </location>
</feature>
<dbReference type="InterPro" id="IPR013924">
    <property type="entry name" value="RNase_H2_suC"/>
</dbReference>
<dbReference type="AlphaFoldDB" id="A0A2S4VUX2"/>
<dbReference type="EMBL" id="PKSL01000025">
    <property type="protein sequence ID" value="POW13321.1"/>
    <property type="molecule type" value="Genomic_DNA"/>
</dbReference>
<dbReference type="GO" id="GO:0032299">
    <property type="term" value="C:ribonuclease H2 complex"/>
    <property type="evidence" value="ECO:0007669"/>
    <property type="project" value="InterPro"/>
</dbReference>
<keyword evidence="3" id="KW-1185">Reference proteome</keyword>